<dbReference type="AlphaFoldDB" id="A0A5C0SGN8"/>
<dbReference type="RefSeq" id="WP_148809543.1">
    <property type="nucleotide sequence ID" value="NZ_CP042243.1"/>
</dbReference>
<evidence type="ECO:0000313" key="2">
    <source>
        <dbReference type="Proteomes" id="UP000324646"/>
    </source>
</evidence>
<dbReference type="OrthoDB" id="1950116at2"/>
<organism evidence="1 2">
    <name type="scientific">Crassaminicella thermophila</name>
    <dbReference type="NCBI Taxonomy" id="2599308"/>
    <lineage>
        <taxon>Bacteria</taxon>
        <taxon>Bacillati</taxon>
        <taxon>Bacillota</taxon>
        <taxon>Clostridia</taxon>
        <taxon>Eubacteriales</taxon>
        <taxon>Clostridiaceae</taxon>
        <taxon>Crassaminicella</taxon>
    </lineage>
</organism>
<dbReference type="KEGG" id="crs:FQB35_08365"/>
<name>A0A5C0SGN8_CRATE</name>
<gene>
    <name evidence="1" type="ORF">FQB35_08365</name>
</gene>
<dbReference type="Proteomes" id="UP000324646">
    <property type="component" value="Chromosome"/>
</dbReference>
<sequence length="304" mass="36790">MNLENLDMRIEENVLKFLLKHEFTKEIEEAKEYFYNNLEKAQIMIDFNSWLIYDYKMKDGKSFIEKYYNATKNQLSDEEREWIKKKIESFISLYEVKEIKENKVKLKDIFTKTEFWVDMDCKEINKKDLILGRMIEFLNEYKFIGDSIYIPAIFKNTIERNIIVQYEGYKEKNQYATLEKFLKNNSLLLQKYIAIIMDVTYETENEESYNVWQSTYLIKDLKNIKETLLRYKEIKLDIEEDGSYYFKLFSEGELLAEIVLENNKIELECTSEKDRIKAKKIIESILEDSVKYYKDEIVRLDDLV</sequence>
<reference evidence="1 2" key="1">
    <citation type="submission" date="2019-07" db="EMBL/GenBank/DDBJ databases">
        <title>Complete genome of Crassaminicella thermophila SY095.</title>
        <authorList>
            <person name="Li X."/>
        </authorList>
    </citation>
    <scope>NUCLEOTIDE SEQUENCE [LARGE SCALE GENOMIC DNA]</scope>
    <source>
        <strain evidence="1 2">SY095</strain>
    </source>
</reference>
<keyword evidence="2" id="KW-1185">Reference proteome</keyword>
<evidence type="ECO:0000313" key="1">
    <source>
        <dbReference type="EMBL" id="QEK12388.1"/>
    </source>
</evidence>
<protein>
    <submittedName>
        <fullName evidence="1">Uncharacterized protein</fullName>
    </submittedName>
</protein>
<accession>A0A5C0SGN8</accession>
<proteinExistence type="predicted"/>
<dbReference type="EMBL" id="CP042243">
    <property type="protein sequence ID" value="QEK12388.1"/>
    <property type="molecule type" value="Genomic_DNA"/>
</dbReference>